<keyword evidence="11" id="KW-0406">Ion transport</keyword>
<evidence type="ECO:0000256" key="6">
    <source>
        <dbReference type="ARBA" id="ARBA00022723"/>
    </source>
</evidence>
<protein>
    <recommendedName>
        <fullName evidence="18">Voltage-dependent calcium channel alpha-1 subunit IQ domain-containing protein</fullName>
    </recommendedName>
</protein>
<dbReference type="Pfam" id="PF08763">
    <property type="entry name" value="Ca_chan_IQ"/>
    <property type="match status" value="1"/>
</dbReference>
<evidence type="ECO:0000256" key="3">
    <source>
        <dbReference type="ARBA" id="ARBA00022568"/>
    </source>
</evidence>
<keyword evidence="4 14" id="KW-0107">Calcium channel</keyword>
<dbReference type="FunFam" id="1.10.287.70:FF:000352">
    <property type="entry name" value="Calcium channel, voltage-dependent, P/Q type, alpha 1A subunit, b"/>
    <property type="match status" value="1"/>
</dbReference>
<evidence type="ECO:0000256" key="8">
    <source>
        <dbReference type="ARBA" id="ARBA00022837"/>
    </source>
</evidence>
<feature type="transmembrane region" description="Helical" evidence="17">
    <location>
        <begin position="131"/>
        <end position="151"/>
    </location>
</feature>
<dbReference type="FunFam" id="1.10.238.10:FF:000063">
    <property type="entry name" value="Voltage-dependent N-type calcium channel subunit alpha"/>
    <property type="match status" value="1"/>
</dbReference>
<dbReference type="Gene3D" id="1.10.287.70">
    <property type="match status" value="2"/>
</dbReference>
<dbReference type="InterPro" id="IPR050599">
    <property type="entry name" value="VDCC_alpha-1_subunit"/>
</dbReference>
<evidence type="ECO:0000259" key="18">
    <source>
        <dbReference type="SMART" id="SM01062"/>
    </source>
</evidence>
<feature type="transmembrane region" description="Helical" evidence="17">
    <location>
        <begin position="271"/>
        <end position="289"/>
    </location>
</feature>
<dbReference type="Pfam" id="PF16905">
    <property type="entry name" value="GPHH"/>
    <property type="match status" value="1"/>
</dbReference>
<gene>
    <name evidence="19" type="ORF">HF086_017586</name>
</gene>
<evidence type="ECO:0000256" key="9">
    <source>
        <dbReference type="ARBA" id="ARBA00022882"/>
    </source>
</evidence>
<feature type="transmembrane region" description="Helical" evidence="17">
    <location>
        <begin position="370"/>
        <end position="393"/>
    </location>
</feature>
<evidence type="ECO:0000256" key="14">
    <source>
        <dbReference type="RuleBase" id="RU003808"/>
    </source>
</evidence>
<feature type="compositionally biased region" description="Polar residues" evidence="16">
    <location>
        <begin position="697"/>
        <end position="708"/>
    </location>
</feature>
<accession>A0A922MJK4</accession>
<dbReference type="InterPro" id="IPR027359">
    <property type="entry name" value="Volt_channel_dom_sf"/>
</dbReference>
<keyword evidence="7" id="KW-0677">Repeat</keyword>
<dbReference type="InterPro" id="IPR014873">
    <property type="entry name" value="VDCC_a1su_IQ"/>
</dbReference>
<feature type="region of interest" description="Disordered" evidence="16">
    <location>
        <begin position="962"/>
        <end position="996"/>
    </location>
</feature>
<evidence type="ECO:0000256" key="7">
    <source>
        <dbReference type="ARBA" id="ARBA00022737"/>
    </source>
</evidence>
<keyword evidence="8 14" id="KW-0106">Calcium</keyword>
<evidence type="ECO:0000313" key="19">
    <source>
        <dbReference type="EMBL" id="KAH9637808.1"/>
    </source>
</evidence>
<evidence type="ECO:0000256" key="4">
    <source>
        <dbReference type="ARBA" id="ARBA00022673"/>
    </source>
</evidence>
<evidence type="ECO:0000256" key="1">
    <source>
        <dbReference type="ARBA" id="ARBA00004141"/>
    </source>
</evidence>
<evidence type="ECO:0000256" key="5">
    <source>
        <dbReference type="ARBA" id="ARBA00022692"/>
    </source>
</evidence>
<feature type="transmembrane region" description="Helical" evidence="17">
    <location>
        <begin position="163"/>
        <end position="183"/>
    </location>
</feature>
<dbReference type="Gene3D" id="1.20.120.350">
    <property type="entry name" value="Voltage-gated potassium channels. Chain C"/>
    <property type="match status" value="1"/>
</dbReference>
<comment type="caution">
    <text evidence="19">The sequence shown here is derived from an EMBL/GenBank/DDBJ whole genome shotgun (WGS) entry which is preliminary data.</text>
</comment>
<evidence type="ECO:0000256" key="16">
    <source>
        <dbReference type="SAM" id="MobiDB-lite"/>
    </source>
</evidence>
<dbReference type="PANTHER" id="PTHR45628:SF1">
    <property type="entry name" value="VOLTAGE-DEPENDENT CALCIUM CHANNEL TYPE D SUBUNIT ALPHA-1"/>
    <property type="match status" value="1"/>
</dbReference>
<dbReference type="GO" id="GO:0008331">
    <property type="term" value="F:high voltage-gated calcium channel activity"/>
    <property type="evidence" value="ECO:0007669"/>
    <property type="project" value="TreeGrafter"/>
</dbReference>
<dbReference type="InterPro" id="IPR031649">
    <property type="entry name" value="GPHH_dom"/>
</dbReference>
<dbReference type="InterPro" id="IPR002077">
    <property type="entry name" value="VDCCAlpha1"/>
</dbReference>
<evidence type="ECO:0000256" key="11">
    <source>
        <dbReference type="ARBA" id="ARBA00023065"/>
    </source>
</evidence>
<dbReference type="PRINTS" id="PR00167">
    <property type="entry name" value="CACHANNEL"/>
</dbReference>
<organism evidence="19 20">
    <name type="scientific">Spodoptera exigua</name>
    <name type="common">Beet armyworm</name>
    <name type="synonym">Noctua fulgens</name>
    <dbReference type="NCBI Taxonomy" id="7107"/>
    <lineage>
        <taxon>Eukaryota</taxon>
        <taxon>Metazoa</taxon>
        <taxon>Ecdysozoa</taxon>
        <taxon>Arthropoda</taxon>
        <taxon>Hexapoda</taxon>
        <taxon>Insecta</taxon>
        <taxon>Pterygota</taxon>
        <taxon>Neoptera</taxon>
        <taxon>Endopterygota</taxon>
        <taxon>Lepidoptera</taxon>
        <taxon>Glossata</taxon>
        <taxon>Ditrysia</taxon>
        <taxon>Noctuoidea</taxon>
        <taxon>Noctuidae</taxon>
        <taxon>Amphipyrinae</taxon>
        <taxon>Spodoptera</taxon>
    </lineage>
</organism>
<dbReference type="GO" id="GO:0098703">
    <property type="term" value="P:calcium ion import across plasma membrane"/>
    <property type="evidence" value="ECO:0007669"/>
    <property type="project" value="TreeGrafter"/>
</dbReference>
<dbReference type="AlphaFoldDB" id="A0A922MJK4"/>
<keyword evidence="2" id="KW-0813">Transport</keyword>
<dbReference type="PANTHER" id="PTHR45628">
    <property type="entry name" value="VOLTAGE-DEPENDENT CALCIUM CHANNEL TYPE A SUBUNIT ALPHA-1"/>
    <property type="match status" value="1"/>
</dbReference>
<comment type="similarity">
    <text evidence="14">Belongs to the calcium channel alpha-1 subunit (TC 1.A.1.11) family.</text>
</comment>
<dbReference type="GO" id="GO:0046872">
    <property type="term" value="F:metal ion binding"/>
    <property type="evidence" value="ECO:0007669"/>
    <property type="project" value="UniProtKB-KW"/>
</dbReference>
<comment type="subcellular location">
    <subcellularLocation>
        <location evidence="1 14">Membrane</location>
        <topology evidence="1 14">Multi-pass membrane protein</topology>
    </subcellularLocation>
</comment>
<feature type="region of interest" description="Disordered" evidence="16">
    <location>
        <begin position="697"/>
        <end position="723"/>
    </location>
</feature>
<keyword evidence="10 17" id="KW-1133">Transmembrane helix</keyword>
<dbReference type="EMBL" id="JACEFF010000436">
    <property type="protein sequence ID" value="KAH9637808.1"/>
    <property type="molecule type" value="Genomic_DNA"/>
</dbReference>
<feature type="compositionally biased region" description="Low complexity" evidence="16">
    <location>
        <begin position="814"/>
        <end position="824"/>
    </location>
</feature>
<feature type="compositionally biased region" description="Basic and acidic residues" evidence="16">
    <location>
        <begin position="711"/>
        <end position="723"/>
    </location>
</feature>
<evidence type="ECO:0000256" key="17">
    <source>
        <dbReference type="SAM" id="Phobius"/>
    </source>
</evidence>
<proteinExistence type="inferred from homology"/>
<evidence type="ECO:0000256" key="12">
    <source>
        <dbReference type="ARBA" id="ARBA00023136"/>
    </source>
</evidence>
<dbReference type="GO" id="GO:0005891">
    <property type="term" value="C:voltage-gated calcium channel complex"/>
    <property type="evidence" value="ECO:0007669"/>
    <property type="project" value="InterPro"/>
</dbReference>
<evidence type="ECO:0000256" key="15">
    <source>
        <dbReference type="SAM" id="Coils"/>
    </source>
</evidence>
<dbReference type="Pfam" id="PF00520">
    <property type="entry name" value="Ion_trans"/>
    <property type="match status" value="1"/>
</dbReference>
<evidence type="ECO:0000256" key="2">
    <source>
        <dbReference type="ARBA" id="ARBA00022448"/>
    </source>
</evidence>
<keyword evidence="6" id="KW-0479">Metal-binding</keyword>
<keyword evidence="5 17" id="KW-0812">Transmembrane</keyword>
<evidence type="ECO:0000256" key="13">
    <source>
        <dbReference type="ARBA" id="ARBA00023303"/>
    </source>
</evidence>
<feature type="transmembrane region" description="Helical" evidence="17">
    <location>
        <begin position="56"/>
        <end position="79"/>
    </location>
</feature>
<dbReference type="Gene3D" id="6.10.250.2180">
    <property type="match status" value="1"/>
</dbReference>
<reference evidence="19" key="1">
    <citation type="journal article" date="2021" name="G3 (Bethesda)">
        <title>Genome and transcriptome analysis of the beet armyworm Spodoptera exigua reveals targets for pest control. .</title>
        <authorList>
            <person name="Simon S."/>
            <person name="Breeschoten T."/>
            <person name="Jansen H.J."/>
            <person name="Dirks R.P."/>
            <person name="Schranz M.E."/>
            <person name="Ros V.I.D."/>
        </authorList>
    </citation>
    <scope>NUCLEOTIDE SEQUENCE</scope>
    <source>
        <strain evidence="19">TB_SE_WUR_2020</strain>
    </source>
</reference>
<keyword evidence="3 14" id="KW-0109">Calcium transport</keyword>
<feature type="compositionally biased region" description="Basic residues" evidence="16">
    <location>
        <begin position="982"/>
        <end position="996"/>
    </location>
</feature>
<feature type="transmembrane region" description="Helical" evidence="17">
    <location>
        <begin position="195"/>
        <end position="213"/>
    </location>
</feature>
<dbReference type="SUPFAM" id="SSF81324">
    <property type="entry name" value="Voltage-gated potassium channels"/>
    <property type="match status" value="1"/>
</dbReference>
<feature type="domain" description="Voltage-dependent calcium channel alpha-1 subunit IQ" evidence="18">
    <location>
        <begin position="528"/>
        <end position="562"/>
    </location>
</feature>
<keyword evidence="13" id="KW-0407">Ion channel</keyword>
<keyword evidence="9 14" id="KW-0851">Voltage-gated channel</keyword>
<sequence>MFAVVGVQLFKGKFFRCNDISKMTKEECQLLYVSIDSNAEDRGPITNFRPIVAAYYIIYIIIIAFFMVNIFVGFVIVTFQNEGEQEYKNCELDKNQRNCIEFALKAKPIRRYIPKHRIQYKVWWFVTSQPFEYAIFVLIMINTITLAMKYHNQPHEYSKALDLLNMLFTAVFALEFIFKLAAFRFKNYFGDAWNTFDFIIVLGSIIDIVVSQVNELKNQGSGLTRTHVVKESSIPSINFFRLFRVMRLVKLLSRGEGIRTLLWTFIKSFQALPYVALLILMLFFIYAVVGMQVFGKIAIDDDSPITRNNHFQTFPQALLVLFRSATGEAWQDIMMGVSPEPEVKCDKNYHEEGDVEIEDSGGTCGSVLAFPYFISFYVLCSFLIINLFVAVIMDNFDYLTRDWSILGPHHLDEFIRLWSEYDPDAKGRIKHLDVVTLLRKISPPLGFGKLCPHRVACKRLVSMNMPLNSDGTVLFNATLFAVVRTSLKIKTEGNIDDCNTELRAVIKKIWKRTSPKLLDQVVPPPGDPNEITVGKFYATFLIQDYFRRFKKRKEQEMRQSDEQTHHQMTLQAGLRTLHEAGPELKRAISGNLDDISAECDETGDILDGGGGAAAGVGNHLSSMMQREYGVGPLPLTPNLANGQPKEQIPLRPLIFNGESEKIYQVLDNQKSNYPEMLGQIGLAFGCVNYLSTPSEGLTASKPTATVSRQKVHPEDSTSSREKLSIPRMASMEDKTPSPNAFEQIQPKISPLLASECTPTTESRTMTLYGYNAAAKLPFAFSHAKERVSRGGERRSLRAIKPALCGAGRMVRSASSGAASHAPPARLVDRPHSPGGDSFGRGVVSLPGSPRGNNSSAPVVVGSAESLVTRVLTEQGLGDYCDPEFVRNTSREMQEALEMTQEQMDRAAHQLMINEKNIKQAQSQQPQVGNIWVIGRHPCPSVPPVPPAGDDAAAGVQAVIAPAPSQRATAATGPCGARDHTRQTHHRKKRKRKPVLV</sequence>
<keyword evidence="15" id="KW-0175">Coiled coil</keyword>
<evidence type="ECO:0000256" key="10">
    <source>
        <dbReference type="ARBA" id="ARBA00022989"/>
    </source>
</evidence>
<name>A0A922MJK4_SPOEX</name>
<dbReference type="FunFam" id="1.20.120.350:FF:000064">
    <property type="entry name" value="Voltage-dependent L-type calcium channel subunit alpha"/>
    <property type="match status" value="1"/>
</dbReference>
<keyword evidence="12 17" id="KW-0472">Membrane</keyword>
<feature type="region of interest" description="Disordered" evidence="16">
    <location>
        <begin position="814"/>
        <end position="857"/>
    </location>
</feature>
<dbReference type="Proteomes" id="UP000814243">
    <property type="component" value="Unassembled WGS sequence"/>
</dbReference>
<feature type="coiled-coil region" evidence="15">
    <location>
        <begin position="889"/>
        <end position="923"/>
    </location>
</feature>
<dbReference type="InterPro" id="IPR005821">
    <property type="entry name" value="Ion_trans_dom"/>
</dbReference>
<evidence type="ECO:0000313" key="20">
    <source>
        <dbReference type="Proteomes" id="UP000814243"/>
    </source>
</evidence>
<dbReference type="SMART" id="SM01062">
    <property type="entry name" value="Ca_chan_IQ"/>
    <property type="match status" value="1"/>
</dbReference>